<evidence type="ECO:0008006" key="3">
    <source>
        <dbReference type="Google" id="ProtNLM"/>
    </source>
</evidence>
<dbReference type="OrthoDB" id="3171058at2759"/>
<evidence type="ECO:0000313" key="2">
    <source>
        <dbReference type="Proteomes" id="UP000027222"/>
    </source>
</evidence>
<dbReference type="EMBL" id="KL142381">
    <property type="protein sequence ID" value="KDR75114.1"/>
    <property type="molecule type" value="Genomic_DNA"/>
</dbReference>
<organism evidence="1 2">
    <name type="scientific">Galerina marginata (strain CBS 339.88)</name>
    <dbReference type="NCBI Taxonomy" id="685588"/>
    <lineage>
        <taxon>Eukaryota</taxon>
        <taxon>Fungi</taxon>
        <taxon>Dikarya</taxon>
        <taxon>Basidiomycota</taxon>
        <taxon>Agaricomycotina</taxon>
        <taxon>Agaricomycetes</taxon>
        <taxon>Agaricomycetidae</taxon>
        <taxon>Agaricales</taxon>
        <taxon>Agaricineae</taxon>
        <taxon>Strophariaceae</taxon>
        <taxon>Galerina</taxon>
    </lineage>
</organism>
<sequence length="413" mass="46095">MGPNTPSLAMRTKLALVLVSKSWRNVAVQMLYEHLVIRSPGRALAILTALEHSQVPEEKAHRSGFGQWTRHIEIYTFTRGSADILYLQTVFKVLNHCPNLRTLSGNWLHPLPIQFLDAISTLHGPTLSALYWNDMDSTFHSKSPTIATPDFLGSFKSLRVLDLRHFVGSDQLSWRSSPQPTLPRVQDLILSTHVTSLQIAAFLSLPSLRNLTLRTPIWGDVNGGLLKSFLKAHGASLISVDLTIPSQDTETDPDNSVLGKTAPHVPPDFFLSPDVCPHLETLTFPVTSPPIAPHTHHSLRHIGLRSGNMDGLYPDKPSQMRDHLMAINTEKYPKLELIQIIGFLVEAHTDSLVKDIFIWWVERFEAMGVDFLDGEGVLWAYTDAVIDQTVIVPPTKAPSLDSKDKNQKLATER</sequence>
<accession>A0A067T5B4</accession>
<evidence type="ECO:0000313" key="1">
    <source>
        <dbReference type="EMBL" id="KDR75114.1"/>
    </source>
</evidence>
<dbReference type="Proteomes" id="UP000027222">
    <property type="component" value="Unassembled WGS sequence"/>
</dbReference>
<reference evidence="2" key="1">
    <citation type="journal article" date="2014" name="Proc. Natl. Acad. Sci. U.S.A.">
        <title>Extensive sampling of basidiomycete genomes demonstrates inadequacy of the white-rot/brown-rot paradigm for wood decay fungi.</title>
        <authorList>
            <person name="Riley R."/>
            <person name="Salamov A.A."/>
            <person name="Brown D.W."/>
            <person name="Nagy L.G."/>
            <person name="Floudas D."/>
            <person name="Held B.W."/>
            <person name="Levasseur A."/>
            <person name="Lombard V."/>
            <person name="Morin E."/>
            <person name="Otillar R."/>
            <person name="Lindquist E.A."/>
            <person name="Sun H."/>
            <person name="LaButti K.M."/>
            <person name="Schmutz J."/>
            <person name="Jabbour D."/>
            <person name="Luo H."/>
            <person name="Baker S.E."/>
            <person name="Pisabarro A.G."/>
            <person name="Walton J.D."/>
            <person name="Blanchette R.A."/>
            <person name="Henrissat B."/>
            <person name="Martin F."/>
            <person name="Cullen D."/>
            <person name="Hibbett D.S."/>
            <person name="Grigoriev I.V."/>
        </authorList>
    </citation>
    <scope>NUCLEOTIDE SEQUENCE [LARGE SCALE GENOMIC DNA]</scope>
    <source>
        <strain evidence="2">CBS 339.88</strain>
    </source>
</reference>
<keyword evidence="2" id="KW-1185">Reference proteome</keyword>
<dbReference type="STRING" id="685588.A0A067T5B4"/>
<name>A0A067T5B4_GALM3</name>
<gene>
    <name evidence="1" type="ORF">GALMADRAFT_249027</name>
</gene>
<protein>
    <recommendedName>
        <fullName evidence="3">F-box domain-containing protein</fullName>
    </recommendedName>
</protein>
<dbReference type="AlphaFoldDB" id="A0A067T5B4"/>
<dbReference type="HOGENOM" id="CLU_584170_0_0_1"/>
<dbReference type="InterPro" id="IPR032675">
    <property type="entry name" value="LRR_dom_sf"/>
</dbReference>
<dbReference type="SUPFAM" id="SSF52047">
    <property type="entry name" value="RNI-like"/>
    <property type="match status" value="1"/>
</dbReference>
<dbReference type="Gene3D" id="3.80.10.10">
    <property type="entry name" value="Ribonuclease Inhibitor"/>
    <property type="match status" value="1"/>
</dbReference>
<proteinExistence type="predicted"/>